<keyword evidence="6 7" id="KW-0472">Membrane</keyword>
<feature type="transmembrane region" description="Helical" evidence="7">
    <location>
        <begin position="12"/>
        <end position="29"/>
    </location>
</feature>
<dbReference type="OrthoDB" id="8969999at2"/>
<name>A0A5S9R0N5_9GAMM</name>
<evidence type="ECO:0000313" key="8">
    <source>
        <dbReference type="EMBL" id="CAA0124972.1"/>
    </source>
</evidence>
<keyword evidence="3" id="KW-1003">Cell membrane</keyword>
<comment type="subcellular location">
    <subcellularLocation>
        <location evidence="1">Cell membrane</location>
        <topology evidence="1">Multi-pass membrane protein</topology>
    </subcellularLocation>
</comment>
<feature type="transmembrane region" description="Helical" evidence="7">
    <location>
        <begin position="373"/>
        <end position="388"/>
    </location>
</feature>
<feature type="transmembrane region" description="Helical" evidence="7">
    <location>
        <begin position="142"/>
        <end position="175"/>
    </location>
</feature>
<organism evidence="8 9">
    <name type="scientific">BD1-7 clade bacterium</name>
    <dbReference type="NCBI Taxonomy" id="2029982"/>
    <lineage>
        <taxon>Bacteria</taxon>
        <taxon>Pseudomonadati</taxon>
        <taxon>Pseudomonadota</taxon>
        <taxon>Gammaproteobacteria</taxon>
        <taxon>Cellvibrionales</taxon>
        <taxon>Spongiibacteraceae</taxon>
        <taxon>BD1-7 clade</taxon>
    </lineage>
</organism>
<protein>
    <submittedName>
        <fullName evidence="8">Putative chromate transport protein</fullName>
    </submittedName>
</protein>
<dbReference type="EMBL" id="CACSIO010000061">
    <property type="protein sequence ID" value="CAA0124972.1"/>
    <property type="molecule type" value="Genomic_DNA"/>
</dbReference>
<dbReference type="AlphaFoldDB" id="A0A5S9R0N5"/>
<accession>A0A5S9R0N5</accession>
<comment type="similarity">
    <text evidence="2">Belongs to the chromate ion transporter (CHR) (TC 2.A.51) family.</text>
</comment>
<feature type="transmembrane region" description="Helical" evidence="7">
    <location>
        <begin position="75"/>
        <end position="96"/>
    </location>
</feature>
<reference evidence="8 9" key="1">
    <citation type="submission" date="2019-11" db="EMBL/GenBank/DDBJ databases">
        <authorList>
            <person name="Holert J."/>
        </authorList>
    </citation>
    <scope>NUCLEOTIDE SEQUENCE [LARGE SCALE GENOMIC DNA]</scope>
    <source>
        <strain evidence="8">SB11_3</strain>
    </source>
</reference>
<feature type="transmembrane region" description="Helical" evidence="7">
    <location>
        <begin position="287"/>
        <end position="309"/>
    </location>
</feature>
<evidence type="ECO:0000256" key="2">
    <source>
        <dbReference type="ARBA" id="ARBA00005262"/>
    </source>
</evidence>
<dbReference type="NCBIfam" id="TIGR00937">
    <property type="entry name" value="2A51"/>
    <property type="match status" value="1"/>
</dbReference>
<feature type="transmembrane region" description="Helical" evidence="7">
    <location>
        <begin position="108"/>
        <end position="130"/>
    </location>
</feature>
<keyword evidence="9" id="KW-1185">Reference proteome</keyword>
<gene>
    <name evidence="8" type="primary">srpC</name>
    <name evidence="8" type="ORF">OPDIPICF_03276</name>
</gene>
<dbReference type="Pfam" id="PF02417">
    <property type="entry name" value="Chromate_transp"/>
    <property type="match status" value="2"/>
</dbReference>
<proteinExistence type="inferred from homology"/>
<dbReference type="PANTHER" id="PTHR33567:SF3">
    <property type="entry name" value="CHROMATE ION TRANSPORTER (EUROFUNG)"/>
    <property type="match status" value="1"/>
</dbReference>
<dbReference type="PIRSF" id="PIRSF004810">
    <property type="entry name" value="ChrA"/>
    <property type="match status" value="1"/>
</dbReference>
<evidence type="ECO:0000256" key="5">
    <source>
        <dbReference type="ARBA" id="ARBA00022989"/>
    </source>
</evidence>
<dbReference type="Proteomes" id="UP000441399">
    <property type="component" value="Unassembled WGS sequence"/>
</dbReference>
<evidence type="ECO:0000256" key="7">
    <source>
        <dbReference type="SAM" id="Phobius"/>
    </source>
</evidence>
<keyword evidence="5 7" id="KW-1133">Transmembrane helix</keyword>
<evidence type="ECO:0000313" key="9">
    <source>
        <dbReference type="Proteomes" id="UP000441399"/>
    </source>
</evidence>
<dbReference type="InterPro" id="IPR014047">
    <property type="entry name" value="Chr_Tranpt_l_chain"/>
</dbReference>
<sequence length="389" mass="41359">MLKRSAEVFWQFFLLGLYSFGGPAAHIGYFQRNFVDKLNWLSEKDYTQLVALSQFLPGPGSSQVGFAIGLRRAGLLGGACAFIGFTLPSFLLLYAVAVSSTTYAGNPIVMAVIHGLKLFAVVVVADAVLTMFKAFCQESRTIAIAVASAIVVLCMPYLHTQIALIGIAAIVGALWLKPTDTGTPPSFHKQDSQPIHWWALALFVVIFAASPLLDDRHTLIGIFNDFYQAGSLVFGGGHVVLPLLQQTAAENLTNDQFLMAYSSAQAVPGPMFTMASFLGADLHPDGAFAGSLAATIGVFLPGLLLVIALQGAWQTLTDLPHLRGAVSAINAAVVGLLIAALYQPVFTSAVANGIDMALVIAGIFALRVLRWKVLLLVAAFMLIGPLLPV</sequence>
<evidence type="ECO:0000256" key="4">
    <source>
        <dbReference type="ARBA" id="ARBA00022692"/>
    </source>
</evidence>
<feature type="transmembrane region" description="Helical" evidence="7">
    <location>
        <begin position="226"/>
        <end position="244"/>
    </location>
</feature>
<feature type="transmembrane region" description="Helical" evidence="7">
    <location>
        <begin position="321"/>
        <end position="342"/>
    </location>
</feature>
<dbReference type="InterPro" id="IPR003370">
    <property type="entry name" value="Chromate_transpt"/>
</dbReference>
<feature type="transmembrane region" description="Helical" evidence="7">
    <location>
        <begin position="49"/>
        <end position="68"/>
    </location>
</feature>
<evidence type="ECO:0000256" key="1">
    <source>
        <dbReference type="ARBA" id="ARBA00004651"/>
    </source>
</evidence>
<keyword evidence="4 7" id="KW-0812">Transmembrane</keyword>
<dbReference type="GO" id="GO:0015109">
    <property type="term" value="F:chromate transmembrane transporter activity"/>
    <property type="evidence" value="ECO:0007669"/>
    <property type="project" value="InterPro"/>
</dbReference>
<dbReference type="GO" id="GO:0005886">
    <property type="term" value="C:plasma membrane"/>
    <property type="evidence" value="ECO:0007669"/>
    <property type="project" value="UniProtKB-SubCell"/>
</dbReference>
<feature type="transmembrane region" description="Helical" evidence="7">
    <location>
        <begin position="195"/>
        <end position="214"/>
    </location>
</feature>
<dbReference type="PANTHER" id="PTHR33567">
    <property type="entry name" value="CHROMATE ION TRANSPORTER (EUROFUNG)"/>
    <property type="match status" value="1"/>
</dbReference>
<evidence type="ECO:0000256" key="3">
    <source>
        <dbReference type="ARBA" id="ARBA00022475"/>
    </source>
</evidence>
<evidence type="ECO:0000256" key="6">
    <source>
        <dbReference type="ARBA" id="ARBA00023136"/>
    </source>
</evidence>